<evidence type="ECO:0000313" key="2">
    <source>
        <dbReference type="Proteomes" id="UP000823775"/>
    </source>
</evidence>
<gene>
    <name evidence="1" type="ORF">HAX54_023691</name>
</gene>
<feature type="non-terminal residue" evidence="1">
    <location>
        <position position="124"/>
    </location>
</feature>
<protein>
    <submittedName>
        <fullName evidence="1">Uncharacterized protein</fullName>
    </submittedName>
</protein>
<comment type="caution">
    <text evidence="1">The sequence shown here is derived from an EMBL/GenBank/DDBJ whole genome shotgun (WGS) entry which is preliminary data.</text>
</comment>
<keyword evidence="2" id="KW-1185">Reference proteome</keyword>
<dbReference type="EMBL" id="JACEIK010028793">
    <property type="protein sequence ID" value="MCE5166664.1"/>
    <property type="molecule type" value="Genomic_DNA"/>
</dbReference>
<accession>A0ABS8Y663</accession>
<sequence length="124" mass="13948">TIQKHQKAIDLLRSHWCLASVLVRGVRVDYTSKSIHMTYFNDDDTDATDYLEKLTNPKDHFAWGISAGEAITALLTNMDKDAEGEKAEMDQEALEFNDDVDLTKISYITTPTIVPSSMAYSDEV</sequence>
<feature type="non-terminal residue" evidence="1">
    <location>
        <position position="1"/>
    </location>
</feature>
<proteinExistence type="predicted"/>
<reference evidence="1 2" key="1">
    <citation type="journal article" date="2021" name="BMC Genomics">
        <title>Datura genome reveals duplications of psychoactive alkaloid biosynthetic genes and high mutation rate following tissue culture.</title>
        <authorList>
            <person name="Rajewski A."/>
            <person name="Carter-House D."/>
            <person name="Stajich J."/>
            <person name="Litt A."/>
        </authorList>
    </citation>
    <scope>NUCLEOTIDE SEQUENCE [LARGE SCALE GENOMIC DNA]</scope>
    <source>
        <strain evidence="1">AR-01</strain>
    </source>
</reference>
<evidence type="ECO:0000313" key="1">
    <source>
        <dbReference type="EMBL" id="MCE5166664.1"/>
    </source>
</evidence>
<dbReference type="Proteomes" id="UP000823775">
    <property type="component" value="Unassembled WGS sequence"/>
</dbReference>
<organism evidence="1 2">
    <name type="scientific">Datura stramonium</name>
    <name type="common">Jimsonweed</name>
    <name type="synonym">Common thornapple</name>
    <dbReference type="NCBI Taxonomy" id="4076"/>
    <lineage>
        <taxon>Eukaryota</taxon>
        <taxon>Viridiplantae</taxon>
        <taxon>Streptophyta</taxon>
        <taxon>Embryophyta</taxon>
        <taxon>Tracheophyta</taxon>
        <taxon>Spermatophyta</taxon>
        <taxon>Magnoliopsida</taxon>
        <taxon>eudicotyledons</taxon>
        <taxon>Gunneridae</taxon>
        <taxon>Pentapetalae</taxon>
        <taxon>asterids</taxon>
        <taxon>lamiids</taxon>
        <taxon>Solanales</taxon>
        <taxon>Solanaceae</taxon>
        <taxon>Solanoideae</taxon>
        <taxon>Datureae</taxon>
        <taxon>Datura</taxon>
    </lineage>
</organism>
<name>A0ABS8Y663_DATST</name>